<keyword evidence="3" id="KW-1185">Reference proteome</keyword>
<gene>
    <name evidence="2" type="ORF">LR394_37145</name>
</gene>
<feature type="transmembrane region" description="Helical" evidence="1">
    <location>
        <begin position="97"/>
        <end position="117"/>
    </location>
</feature>
<dbReference type="RefSeq" id="WP_231449391.1">
    <property type="nucleotide sequence ID" value="NZ_JAJOMB010000031.1"/>
</dbReference>
<protein>
    <submittedName>
        <fullName evidence="2">Uncharacterized protein</fullName>
    </submittedName>
</protein>
<keyword evidence="1" id="KW-0812">Transmembrane</keyword>
<name>A0A9X1SY59_9ACTN</name>
<sequence length="131" mass="14556">MRWIRAVYLIGFGEGTLAHLFDLITGGLAAYQEYALPFQVFFHSLIVLDPLVVVLIWQRRRAGAVLAAVVMALDMAANWIVSWPAVTADPALLLNPIGLPSITLFGGFVLLTFWMFLRPSVSETQPDQGRR</sequence>
<keyword evidence="1" id="KW-0472">Membrane</keyword>
<dbReference type="Proteomes" id="UP001138997">
    <property type="component" value="Unassembled WGS sequence"/>
</dbReference>
<feature type="transmembrane region" description="Helical" evidence="1">
    <location>
        <begin position="7"/>
        <end position="30"/>
    </location>
</feature>
<dbReference type="AlphaFoldDB" id="A0A9X1SY59"/>
<accession>A0A9X1SY59</accession>
<reference evidence="2" key="1">
    <citation type="submission" date="2021-11" db="EMBL/GenBank/DDBJ databases">
        <title>Streptomyces corallinus and Kineosporia corallina sp. nov., two new coral-derived marine actinobacteria.</title>
        <authorList>
            <person name="Buangrab K."/>
            <person name="Sutthacheep M."/>
            <person name="Yeemin T."/>
            <person name="Harunari E."/>
            <person name="Igarashi Y."/>
            <person name="Sripreechasak P."/>
            <person name="Kanchanasin P."/>
            <person name="Tanasupawat S."/>
            <person name="Phongsopitanun W."/>
        </authorList>
    </citation>
    <scope>NUCLEOTIDE SEQUENCE</scope>
    <source>
        <strain evidence="2">JCM 31032</strain>
    </source>
</reference>
<dbReference type="EMBL" id="JAJOMB010000031">
    <property type="protein sequence ID" value="MCD5316539.1"/>
    <property type="molecule type" value="Genomic_DNA"/>
</dbReference>
<feature type="transmembrane region" description="Helical" evidence="1">
    <location>
        <begin position="36"/>
        <end position="57"/>
    </location>
</feature>
<evidence type="ECO:0000313" key="2">
    <source>
        <dbReference type="EMBL" id="MCD5316539.1"/>
    </source>
</evidence>
<comment type="caution">
    <text evidence="2">The sequence shown here is derived from an EMBL/GenBank/DDBJ whole genome shotgun (WGS) entry which is preliminary data.</text>
</comment>
<organism evidence="2 3">
    <name type="scientific">Kineosporia babensis</name>
    <dbReference type="NCBI Taxonomy" id="499548"/>
    <lineage>
        <taxon>Bacteria</taxon>
        <taxon>Bacillati</taxon>
        <taxon>Actinomycetota</taxon>
        <taxon>Actinomycetes</taxon>
        <taxon>Kineosporiales</taxon>
        <taxon>Kineosporiaceae</taxon>
        <taxon>Kineosporia</taxon>
    </lineage>
</organism>
<evidence type="ECO:0000313" key="3">
    <source>
        <dbReference type="Proteomes" id="UP001138997"/>
    </source>
</evidence>
<proteinExistence type="predicted"/>
<keyword evidence="1" id="KW-1133">Transmembrane helix</keyword>
<evidence type="ECO:0000256" key="1">
    <source>
        <dbReference type="SAM" id="Phobius"/>
    </source>
</evidence>
<feature type="transmembrane region" description="Helical" evidence="1">
    <location>
        <begin position="64"/>
        <end position="85"/>
    </location>
</feature>